<reference evidence="7 8" key="1">
    <citation type="submission" date="2018-03" db="EMBL/GenBank/DDBJ databases">
        <authorList>
            <person name="Keele B.F."/>
        </authorList>
    </citation>
    <scope>NUCLEOTIDE SEQUENCE [LARGE SCALE GENOMIC DNA]</scope>
    <source>
        <strain evidence="7 8">D20</strain>
    </source>
</reference>
<dbReference type="Proteomes" id="UP000241193">
    <property type="component" value="Unassembled WGS sequence"/>
</dbReference>
<dbReference type="InterPro" id="IPR004090">
    <property type="entry name" value="Chemotax_Me-accpt_rcpt"/>
</dbReference>
<dbReference type="Pfam" id="PF00672">
    <property type="entry name" value="HAMP"/>
    <property type="match status" value="1"/>
</dbReference>
<dbReference type="OrthoDB" id="9763018at2"/>
<dbReference type="SUPFAM" id="SSF58104">
    <property type="entry name" value="Methyl-accepting chemotaxis protein (MCP) signaling domain"/>
    <property type="match status" value="1"/>
</dbReference>
<evidence type="ECO:0000259" key="5">
    <source>
        <dbReference type="PROSITE" id="PS50111"/>
    </source>
</evidence>
<dbReference type="SMART" id="SM00304">
    <property type="entry name" value="HAMP"/>
    <property type="match status" value="1"/>
</dbReference>
<dbReference type="PRINTS" id="PR00260">
    <property type="entry name" value="CHEMTRNSDUCR"/>
</dbReference>
<dbReference type="GO" id="GO:0016020">
    <property type="term" value="C:membrane"/>
    <property type="evidence" value="ECO:0007669"/>
    <property type="project" value="UniProtKB-SubCell"/>
</dbReference>
<evidence type="ECO:0000259" key="6">
    <source>
        <dbReference type="PROSITE" id="PS50885"/>
    </source>
</evidence>
<dbReference type="FunFam" id="1.10.287.950:FF:000001">
    <property type="entry name" value="Methyl-accepting chemotaxis sensory transducer"/>
    <property type="match status" value="1"/>
</dbReference>
<dbReference type="CDD" id="cd11386">
    <property type="entry name" value="MCP_signal"/>
    <property type="match status" value="1"/>
</dbReference>
<dbReference type="AlphaFoldDB" id="A0A2T4IJQ4"/>
<accession>A0A2T4IJQ4</accession>
<dbReference type="PANTHER" id="PTHR32089:SF112">
    <property type="entry name" value="LYSOZYME-LIKE PROTEIN-RELATED"/>
    <property type="match status" value="1"/>
</dbReference>
<keyword evidence="8" id="KW-1185">Reference proteome</keyword>
<organism evidence="7 8">
    <name type="scientific">Pseudothauera lacus</name>
    <dbReference type="NCBI Taxonomy" id="2136175"/>
    <lineage>
        <taxon>Bacteria</taxon>
        <taxon>Pseudomonadati</taxon>
        <taxon>Pseudomonadota</taxon>
        <taxon>Betaproteobacteria</taxon>
        <taxon>Rhodocyclales</taxon>
        <taxon>Zoogloeaceae</taxon>
        <taxon>Pseudothauera</taxon>
    </lineage>
</organism>
<dbReference type="InterPro" id="IPR003660">
    <property type="entry name" value="HAMP_dom"/>
</dbReference>
<dbReference type="Pfam" id="PF00015">
    <property type="entry name" value="MCPsignal"/>
    <property type="match status" value="1"/>
</dbReference>
<feature type="domain" description="Methyl-accepting transducer" evidence="5">
    <location>
        <begin position="270"/>
        <end position="506"/>
    </location>
</feature>
<dbReference type="InterPro" id="IPR024478">
    <property type="entry name" value="HlyB_4HB_MCP"/>
</dbReference>
<dbReference type="GO" id="GO:0006935">
    <property type="term" value="P:chemotaxis"/>
    <property type="evidence" value="ECO:0007669"/>
    <property type="project" value="InterPro"/>
</dbReference>
<proteinExistence type="inferred from homology"/>
<dbReference type="GO" id="GO:0004888">
    <property type="term" value="F:transmembrane signaling receptor activity"/>
    <property type="evidence" value="ECO:0007669"/>
    <property type="project" value="InterPro"/>
</dbReference>
<comment type="subcellular location">
    <subcellularLocation>
        <location evidence="1">Membrane</location>
    </subcellularLocation>
</comment>
<evidence type="ECO:0000313" key="8">
    <source>
        <dbReference type="Proteomes" id="UP000241193"/>
    </source>
</evidence>
<comment type="similarity">
    <text evidence="3">Belongs to the methyl-accepting chemotaxis (MCP) protein family.</text>
</comment>
<evidence type="ECO:0000256" key="4">
    <source>
        <dbReference type="PROSITE-ProRule" id="PRU00284"/>
    </source>
</evidence>
<evidence type="ECO:0000313" key="7">
    <source>
        <dbReference type="EMBL" id="PTD97982.1"/>
    </source>
</evidence>
<dbReference type="Pfam" id="PF12729">
    <property type="entry name" value="4HB_MCP_1"/>
    <property type="match status" value="1"/>
</dbReference>
<evidence type="ECO:0000256" key="1">
    <source>
        <dbReference type="ARBA" id="ARBA00004370"/>
    </source>
</evidence>
<protein>
    <submittedName>
        <fullName evidence="7">Methyl-accepting chemotaxis protein</fullName>
    </submittedName>
</protein>
<dbReference type="Gene3D" id="1.10.287.950">
    <property type="entry name" value="Methyl-accepting chemotaxis protein"/>
    <property type="match status" value="1"/>
</dbReference>
<comment type="caution">
    <text evidence="7">The sequence shown here is derived from an EMBL/GenBank/DDBJ whole genome shotgun (WGS) entry which is preliminary data.</text>
</comment>
<dbReference type="CDD" id="cd06225">
    <property type="entry name" value="HAMP"/>
    <property type="match status" value="1"/>
</dbReference>
<dbReference type="InterPro" id="IPR004089">
    <property type="entry name" value="MCPsignal_dom"/>
</dbReference>
<keyword evidence="2 4" id="KW-0807">Transducer</keyword>
<dbReference type="EMBL" id="PZKC01000001">
    <property type="protein sequence ID" value="PTD97982.1"/>
    <property type="molecule type" value="Genomic_DNA"/>
</dbReference>
<dbReference type="PANTHER" id="PTHR32089">
    <property type="entry name" value="METHYL-ACCEPTING CHEMOTAXIS PROTEIN MCPB"/>
    <property type="match status" value="1"/>
</dbReference>
<dbReference type="SMART" id="SM00283">
    <property type="entry name" value="MA"/>
    <property type="match status" value="1"/>
</dbReference>
<sequence length="542" mass="56651">MGIVDNLSMRAKLFCFSALSGGVLLLAVAYTLYEVRVIGNDAAFMAEQGLPGVKAAAAISQLRLRYRVRSLEYLLPDPPENAARIERSLDSLNGELMQAIEAYRPLADTPAEQAMLGEISKAIEAYHAVVGQARERLRNGDEDGAQELRRTVWVERANAVRDAVDALVDYNTEASRAAAQHAEEEVQITLRAGLIAAALALVLTVVLTLAFAARIGQRLQAAVHALRAIAGGDLKAPLPEPSADEIGALAVAMADMQGALREAMTSTRESATQVASASAQLKESAAQVGLSTAAQSNAASAIAASVEELTVSISHVSERTADAARVAGESDTQARSGRQTVDQLIGNMSQVGSVVGEAAQQIAGLEAQSESISQIVGVIRDIAEQTNLLALNAAIEAARAGDTGRGFAVVADEVRKLSERTAKATGEIAEVVAKVQASTRDVVLGIERGVKAVHDSSAQASSAGAVIGSLQEMSQQVAVIVAELNDALREQSMASSEVARRIEEIAQQAEETNSATDQSAAAAESLNGVAGEMLAAVQRFRV</sequence>
<name>A0A2T4IJQ4_9RHOO</name>
<gene>
    <name evidence="7" type="ORF">C8261_00755</name>
</gene>
<feature type="domain" description="HAMP" evidence="6">
    <location>
        <begin position="213"/>
        <end position="265"/>
    </location>
</feature>
<evidence type="ECO:0000256" key="2">
    <source>
        <dbReference type="ARBA" id="ARBA00023224"/>
    </source>
</evidence>
<reference evidence="7 8" key="2">
    <citation type="submission" date="2018-04" db="EMBL/GenBank/DDBJ databases">
        <title>Thauera lacus sp. nov., isolated from an saline lake in Inner Mongolia, China.</title>
        <authorList>
            <person name="Liang Q.-Y."/>
        </authorList>
    </citation>
    <scope>NUCLEOTIDE SEQUENCE [LARGE SCALE GENOMIC DNA]</scope>
    <source>
        <strain evidence="7 8">D20</strain>
    </source>
</reference>
<dbReference type="GO" id="GO:0007165">
    <property type="term" value="P:signal transduction"/>
    <property type="evidence" value="ECO:0007669"/>
    <property type="project" value="UniProtKB-KW"/>
</dbReference>
<evidence type="ECO:0000256" key="3">
    <source>
        <dbReference type="ARBA" id="ARBA00029447"/>
    </source>
</evidence>
<dbReference type="PROSITE" id="PS50111">
    <property type="entry name" value="CHEMOTAXIS_TRANSDUC_2"/>
    <property type="match status" value="1"/>
</dbReference>
<dbReference type="PROSITE" id="PS50885">
    <property type="entry name" value="HAMP"/>
    <property type="match status" value="1"/>
</dbReference>